<feature type="coiled-coil region" evidence="1">
    <location>
        <begin position="292"/>
        <end position="329"/>
    </location>
</feature>
<evidence type="ECO:0000313" key="4">
    <source>
        <dbReference type="EMBL" id="ETO23650.1"/>
    </source>
</evidence>
<dbReference type="SUPFAM" id="SSF57903">
    <property type="entry name" value="FYVE/PHD zinc finger"/>
    <property type="match status" value="1"/>
</dbReference>
<keyword evidence="5" id="KW-1185">Reference proteome</keyword>
<evidence type="ECO:0000256" key="1">
    <source>
        <dbReference type="SAM" id="Coils"/>
    </source>
</evidence>
<accession>X6NBH9</accession>
<feature type="compositionally biased region" description="Polar residues" evidence="2">
    <location>
        <begin position="178"/>
        <end position="216"/>
    </location>
</feature>
<feature type="transmembrane region" description="Helical" evidence="3">
    <location>
        <begin position="41"/>
        <end position="62"/>
    </location>
</feature>
<feature type="compositionally biased region" description="Acidic residues" evidence="2">
    <location>
        <begin position="90"/>
        <end position="100"/>
    </location>
</feature>
<gene>
    <name evidence="4" type="ORF">RFI_13533</name>
</gene>
<keyword evidence="3" id="KW-0812">Transmembrane</keyword>
<evidence type="ECO:0000256" key="2">
    <source>
        <dbReference type="SAM" id="MobiDB-lite"/>
    </source>
</evidence>
<name>X6NBH9_RETFI</name>
<evidence type="ECO:0000313" key="5">
    <source>
        <dbReference type="Proteomes" id="UP000023152"/>
    </source>
</evidence>
<feature type="compositionally biased region" description="Polar residues" evidence="2">
    <location>
        <begin position="133"/>
        <end position="144"/>
    </location>
</feature>
<keyword evidence="1" id="KW-0175">Coiled coil</keyword>
<keyword evidence="3" id="KW-0472">Membrane</keyword>
<feature type="region of interest" description="Disordered" evidence="2">
    <location>
        <begin position="79"/>
        <end position="144"/>
    </location>
</feature>
<dbReference type="AlphaFoldDB" id="X6NBH9"/>
<keyword evidence="3" id="KW-1133">Transmembrane helix</keyword>
<feature type="region of interest" description="Disordered" evidence="2">
    <location>
        <begin position="178"/>
        <end position="275"/>
    </location>
</feature>
<comment type="caution">
    <text evidence="4">The sequence shown here is derived from an EMBL/GenBank/DDBJ whole genome shotgun (WGS) entry which is preliminary data.</text>
</comment>
<dbReference type="EMBL" id="ASPP01009790">
    <property type="protein sequence ID" value="ETO23650.1"/>
    <property type="molecule type" value="Genomic_DNA"/>
</dbReference>
<reference evidence="4 5" key="1">
    <citation type="journal article" date="2013" name="Curr. Biol.">
        <title>The Genome of the Foraminiferan Reticulomyxa filosa.</title>
        <authorList>
            <person name="Glockner G."/>
            <person name="Hulsmann N."/>
            <person name="Schleicher M."/>
            <person name="Noegel A.A."/>
            <person name="Eichinger L."/>
            <person name="Gallinger C."/>
            <person name="Pawlowski J."/>
            <person name="Sierra R."/>
            <person name="Euteneuer U."/>
            <person name="Pillet L."/>
            <person name="Moustafa A."/>
            <person name="Platzer M."/>
            <person name="Groth M."/>
            <person name="Szafranski K."/>
            <person name="Schliwa M."/>
        </authorList>
    </citation>
    <scope>NUCLEOTIDE SEQUENCE [LARGE SCALE GENOMIC DNA]</scope>
</reference>
<dbReference type="Proteomes" id="UP000023152">
    <property type="component" value="Unassembled WGS sequence"/>
</dbReference>
<organism evidence="4 5">
    <name type="scientific">Reticulomyxa filosa</name>
    <dbReference type="NCBI Taxonomy" id="46433"/>
    <lineage>
        <taxon>Eukaryota</taxon>
        <taxon>Sar</taxon>
        <taxon>Rhizaria</taxon>
        <taxon>Retaria</taxon>
        <taxon>Foraminifera</taxon>
        <taxon>Monothalamids</taxon>
        <taxon>Reticulomyxidae</taxon>
        <taxon>Reticulomyxa</taxon>
    </lineage>
</organism>
<protein>
    <submittedName>
        <fullName evidence="4">Uncharacterized protein</fullName>
    </submittedName>
</protein>
<feature type="compositionally biased region" description="Basic and acidic residues" evidence="2">
    <location>
        <begin position="252"/>
        <end position="266"/>
    </location>
</feature>
<proteinExistence type="predicted"/>
<evidence type="ECO:0000256" key="3">
    <source>
        <dbReference type="SAM" id="Phobius"/>
    </source>
</evidence>
<dbReference type="InterPro" id="IPR011011">
    <property type="entry name" value="Znf_FYVE_PHD"/>
</dbReference>
<sequence>MAHMTNSGRLVCGECSSNKLPNRSNEEQIVRVCDICLLSRFFIFIFLFQSFFFLCVFVFVHIDTFPDLEERLKAKSWFSTGGRSPKAQDDNEEEWDDDSDKSDGESGAPAQEMIGVPPRSPSLRKISPRRSDNPQSIASKLGLQSESARTLITQSDRTLATQSDRTLATQSDRTLITQSDRVLVTQNGNAKTNDSPARNEYPTYSLSEKRVSQNTFKRVPPPPKMAVQPISSRPLPREPSLPPPNQDDEPSENEKEKEREKLHEKALSLPPGLDPNVSAFIMDLDRKYKSTIEVMQGKLETERKKNGELQRQVKDLKEENERLRKSKVDLVTWANGEINILKKTIKNQQDATPQQNTDQAELDD</sequence>